<dbReference type="Gene3D" id="3.40.50.10320">
    <property type="entry name" value="LmbE-like"/>
    <property type="match status" value="1"/>
</dbReference>
<reference evidence="1 2" key="1">
    <citation type="journal article" date="2021" name="Nat. Commun.">
        <title>Isolation of a member of the candidate phylum Atribacteria reveals a unique cell membrane structure.</title>
        <authorList>
            <person name="Taiki K."/>
            <person name="Nobu M.K."/>
            <person name="Kusada H."/>
            <person name="Meng X.-Y."/>
            <person name="Hosoki N."/>
            <person name="Uematsu K."/>
            <person name="Yoshioka H."/>
            <person name="Kamagata Y."/>
            <person name="Tamaki H."/>
        </authorList>
    </citation>
    <scope>NUCLEOTIDE SEQUENCE [LARGE SCALE GENOMIC DNA]</scope>
    <source>
        <strain evidence="1 2">RT761</strain>
    </source>
</reference>
<dbReference type="AlphaFoldDB" id="A0A7T1AKE4"/>
<dbReference type="Proteomes" id="UP000594463">
    <property type="component" value="Chromosome"/>
</dbReference>
<dbReference type="InterPro" id="IPR024078">
    <property type="entry name" value="LmbE-like_dom_sf"/>
</dbReference>
<evidence type="ECO:0000313" key="1">
    <source>
        <dbReference type="EMBL" id="QPM67539.1"/>
    </source>
</evidence>
<dbReference type="Pfam" id="PF02585">
    <property type="entry name" value="PIG-L"/>
    <property type="match status" value="1"/>
</dbReference>
<protein>
    <recommendedName>
        <fullName evidence="3">PIG-L family deacetylase</fullName>
    </recommendedName>
</protein>
<organism evidence="1 2">
    <name type="scientific">Atribacter laminatus</name>
    <dbReference type="NCBI Taxonomy" id="2847778"/>
    <lineage>
        <taxon>Bacteria</taxon>
        <taxon>Pseudomonadati</taxon>
        <taxon>Atribacterota</taxon>
        <taxon>Atribacteria</taxon>
        <taxon>Atribacterales</taxon>
        <taxon>Atribacteraceae</taxon>
        <taxon>Atribacter</taxon>
    </lineage>
</organism>
<dbReference type="KEGG" id="alam:RT761_00742"/>
<evidence type="ECO:0008006" key="3">
    <source>
        <dbReference type="Google" id="ProtNLM"/>
    </source>
</evidence>
<name>A0A7T1AKE4_ATRLM</name>
<accession>A0A7T1AKE4</accession>
<dbReference type="InterPro" id="IPR003737">
    <property type="entry name" value="GlcNAc_PI_deacetylase-related"/>
</dbReference>
<dbReference type="SUPFAM" id="SSF102588">
    <property type="entry name" value="LmbE-like"/>
    <property type="match status" value="1"/>
</dbReference>
<dbReference type="RefSeq" id="WP_218112737.1">
    <property type="nucleotide sequence ID" value="NZ_CP065383.1"/>
</dbReference>
<keyword evidence="2" id="KW-1185">Reference proteome</keyword>
<evidence type="ECO:0000313" key="2">
    <source>
        <dbReference type="Proteomes" id="UP000594463"/>
    </source>
</evidence>
<dbReference type="EMBL" id="CP065383">
    <property type="protein sequence ID" value="QPM67539.1"/>
    <property type="molecule type" value="Genomic_DNA"/>
</dbReference>
<sequence length="292" mass="33085">MRKGDFIFYNLRSGQKGNDINIIFPGWKPEDERVAVFSPHDDDGILGPGSLIQGIPLFGGDVHIIIFCNGSGGYSVIEQKYIITALRSRETARAYNILGIKEEKIHRLEYDDYSVFPFIGFKLPGGEEGTFKKIMPLLRQLKITRVLVPNGYREHLDHTATYMVGSFDTPQIGDPVMADWGQTEPIRSILQYAVWSDFSPEDAMVEGVDVKIRANRALKAPIEAEKNILKAMEEYQTQAKIISGLLKAREERIISNNQVAEVFLSFEPRPRCEYKKYIHQIEKIDNSGGQSQ</sequence>
<proteinExistence type="predicted"/>
<gene>
    <name evidence="1" type="ORF">RT761_00742</name>
</gene>